<reference evidence="4" key="1">
    <citation type="submission" date="2008-10" db="EMBL/GenBank/DDBJ databases">
        <title>Complete sequence of Desulfovibrio vulgaris str. 'Miyazaki F'.</title>
        <authorList>
            <person name="Lucas S."/>
            <person name="Copeland A."/>
            <person name="Lapidus A."/>
            <person name="Glavina del Rio T."/>
            <person name="Dalin E."/>
            <person name="Tice H."/>
            <person name="Bruce D."/>
            <person name="Goodwin L."/>
            <person name="Pitluck S."/>
            <person name="Sims D."/>
            <person name="Brettin T."/>
            <person name="Detter J.C."/>
            <person name="Han C."/>
            <person name="Larimer F."/>
            <person name="Land M."/>
            <person name="Hauser L."/>
            <person name="Kyrpides N."/>
            <person name="Mikhailova N."/>
            <person name="Hazen T.C."/>
            <person name="Richardson P."/>
        </authorList>
    </citation>
    <scope>NUCLEOTIDE SEQUENCE</scope>
    <source>
        <strain evidence="4">Miyazaki F</strain>
    </source>
</reference>
<dbReference type="Gene3D" id="3.30.930.10">
    <property type="entry name" value="Bira Bifunctional Protein, Domain 2"/>
    <property type="match status" value="1"/>
</dbReference>
<dbReference type="InterPro" id="IPR004143">
    <property type="entry name" value="BPL_LPL_catalytic"/>
</dbReference>
<dbReference type="eggNOG" id="COG0340">
    <property type="taxonomic scope" value="Bacteria"/>
</dbReference>
<keyword evidence="1 4" id="KW-0436">Ligase</keyword>
<feature type="compositionally biased region" description="Low complexity" evidence="2">
    <location>
        <begin position="31"/>
        <end position="43"/>
    </location>
</feature>
<evidence type="ECO:0000256" key="1">
    <source>
        <dbReference type="ARBA" id="ARBA00022598"/>
    </source>
</evidence>
<dbReference type="PANTHER" id="PTHR12835">
    <property type="entry name" value="BIOTIN PROTEIN LIGASE"/>
    <property type="match status" value="1"/>
</dbReference>
<dbReference type="KEGG" id="dvm:DvMF_0418"/>
<feature type="region of interest" description="Disordered" evidence="2">
    <location>
        <begin position="19"/>
        <end position="45"/>
    </location>
</feature>
<dbReference type="GO" id="GO:0004077">
    <property type="term" value="F:biotin--[biotin carboxyl-carrier protein] ligase activity"/>
    <property type="evidence" value="ECO:0007669"/>
    <property type="project" value="InterPro"/>
</dbReference>
<evidence type="ECO:0000313" key="4">
    <source>
        <dbReference type="EMBL" id="ACL07375.1"/>
    </source>
</evidence>
<sequence length="389" mass="39811">MPVEAMPKGVMYRGVMPKETMPRGAMSGSTAHRSNAASQAAANRAERRAPVVHLLHEGLPLPSAVPSSDAASGQSFSEPPADEAATWMADPLPPEVLRGLPGWGDDLAASSCFAPTRLGGVPMLAALPGGAASPEPSAPSPASASAPVAPPVIICGPCTSSLDVAHALAAAGALPEWGTVLAVSQRAGRGQLRRPWESPPGNIYAALRLPAAGVFATETAAIALGCLFAEAFNALGVPVRLKWPNDLLLGDAKVGGMLIEEKRGVVLAGIGINVVSAPPPQALRQGWAVPAASLAGLGISATPLTLWRHLVEDSRFCYEAQVLRAGGADFISCAEKHLAWVGRGVVVHGGEVGDCPGRILGLEPQGGLRIVISGREHILRSGSITPIPS</sequence>
<protein>
    <submittedName>
        <fullName evidence="4">Biotin/acetyl-CoA-carboxylase ligase</fullName>
    </submittedName>
</protein>
<dbReference type="STRING" id="883.DvMF_0418"/>
<feature type="compositionally biased region" description="Polar residues" evidence="2">
    <location>
        <begin position="65"/>
        <end position="77"/>
    </location>
</feature>
<dbReference type="PROSITE" id="PS51733">
    <property type="entry name" value="BPL_LPL_CATALYTIC"/>
    <property type="match status" value="1"/>
</dbReference>
<accession>B8DJQ3</accession>
<evidence type="ECO:0000259" key="3">
    <source>
        <dbReference type="PROSITE" id="PS51733"/>
    </source>
</evidence>
<dbReference type="PANTHER" id="PTHR12835:SF5">
    <property type="entry name" value="BIOTIN--PROTEIN LIGASE"/>
    <property type="match status" value="1"/>
</dbReference>
<evidence type="ECO:0000256" key="2">
    <source>
        <dbReference type="SAM" id="MobiDB-lite"/>
    </source>
</evidence>
<dbReference type="EMBL" id="CP001197">
    <property type="protein sequence ID" value="ACL07375.1"/>
    <property type="molecule type" value="Genomic_DNA"/>
</dbReference>
<feature type="region of interest" description="Disordered" evidence="2">
    <location>
        <begin position="60"/>
        <end position="85"/>
    </location>
</feature>
<dbReference type="SUPFAM" id="SSF55681">
    <property type="entry name" value="Class II aaRS and biotin synthetases"/>
    <property type="match status" value="1"/>
</dbReference>
<organism evidence="4">
    <name type="scientific">Nitratidesulfovibrio vulgaris (strain DSM 19637 / Miyazaki F)</name>
    <name type="common">Desulfovibrio vulgaris</name>
    <dbReference type="NCBI Taxonomy" id="883"/>
    <lineage>
        <taxon>Bacteria</taxon>
        <taxon>Pseudomonadati</taxon>
        <taxon>Thermodesulfobacteriota</taxon>
        <taxon>Desulfovibrionia</taxon>
        <taxon>Desulfovibrionales</taxon>
        <taxon>Desulfovibrionaceae</taxon>
        <taxon>Nitratidesulfovibrio</taxon>
    </lineage>
</organism>
<name>B8DJQ3_NITV9</name>
<dbReference type="GO" id="GO:0005737">
    <property type="term" value="C:cytoplasm"/>
    <property type="evidence" value="ECO:0007669"/>
    <property type="project" value="TreeGrafter"/>
</dbReference>
<dbReference type="InterPro" id="IPR045864">
    <property type="entry name" value="aa-tRNA-synth_II/BPL/LPL"/>
</dbReference>
<feature type="domain" description="BPL/LPL catalytic" evidence="3">
    <location>
        <begin position="138"/>
        <end position="322"/>
    </location>
</feature>
<proteinExistence type="predicted"/>
<gene>
    <name evidence="4" type="ordered locus">DvMF_0418</name>
</gene>
<dbReference type="Pfam" id="PF03099">
    <property type="entry name" value="BPL_LplA_LipB"/>
    <property type="match status" value="1"/>
</dbReference>
<dbReference type="HOGENOM" id="CLU_051096_1_0_7"/>
<dbReference type="InterPro" id="IPR004408">
    <property type="entry name" value="Biotin_CoA_COase_ligase"/>
</dbReference>
<dbReference type="AlphaFoldDB" id="B8DJQ3"/>
<dbReference type="NCBIfam" id="TIGR00121">
    <property type="entry name" value="birA_ligase"/>
    <property type="match status" value="1"/>
</dbReference>